<dbReference type="Proteomes" id="UP001595476">
    <property type="component" value="Unassembled WGS sequence"/>
</dbReference>
<reference evidence="4" key="1">
    <citation type="journal article" date="2019" name="Int. J. Syst. Evol. Microbiol.">
        <title>The Global Catalogue of Microorganisms (GCM) 10K type strain sequencing project: providing services to taxonomists for standard genome sequencing and annotation.</title>
        <authorList>
            <consortium name="The Broad Institute Genomics Platform"/>
            <consortium name="The Broad Institute Genome Sequencing Center for Infectious Disease"/>
            <person name="Wu L."/>
            <person name="Ma J."/>
        </authorList>
    </citation>
    <scope>NUCLEOTIDE SEQUENCE [LARGE SCALE GENOMIC DNA]</scope>
    <source>
        <strain evidence="4">KCTC 52438</strain>
    </source>
</reference>
<dbReference type="Gene3D" id="3.40.30.10">
    <property type="entry name" value="Glutaredoxin"/>
    <property type="match status" value="1"/>
</dbReference>
<evidence type="ECO:0000256" key="1">
    <source>
        <dbReference type="ARBA" id="ARBA00007198"/>
    </source>
</evidence>
<dbReference type="NCBIfam" id="TIGR01617">
    <property type="entry name" value="arsC_related"/>
    <property type="match status" value="1"/>
</dbReference>
<sequence>MTTRIYGIKNCDTMKKAFKWLDAQGINYEFQDYKKEAPSEEQANVWVKQLGWENVINKRGTTWRKLDDEIKESMNDQHAVKVMLENPSIIKRPLLEHNGQTLLGFKEADYQTLFNS</sequence>
<name>A0ABV7HFK0_9GAMM</name>
<protein>
    <submittedName>
        <fullName evidence="3">ArsC family reductase</fullName>
    </submittedName>
</protein>
<accession>A0ABV7HFK0</accession>
<dbReference type="Pfam" id="PF03960">
    <property type="entry name" value="ArsC"/>
    <property type="match status" value="1"/>
</dbReference>
<dbReference type="InterPro" id="IPR006504">
    <property type="entry name" value="Tscrpt_reg_Spx/MgsR"/>
</dbReference>
<dbReference type="NCBIfam" id="NF008107">
    <property type="entry name" value="PRK10853.1"/>
    <property type="match status" value="1"/>
</dbReference>
<organism evidence="3 4">
    <name type="scientific">Litoribrevibacter euphylliae</name>
    <dbReference type="NCBI Taxonomy" id="1834034"/>
    <lineage>
        <taxon>Bacteria</taxon>
        <taxon>Pseudomonadati</taxon>
        <taxon>Pseudomonadota</taxon>
        <taxon>Gammaproteobacteria</taxon>
        <taxon>Oceanospirillales</taxon>
        <taxon>Oceanospirillaceae</taxon>
        <taxon>Litoribrevibacter</taxon>
    </lineage>
</organism>
<gene>
    <name evidence="3" type="ORF">ACFOEK_05510</name>
</gene>
<dbReference type="InterPro" id="IPR006660">
    <property type="entry name" value="Arsenate_reductase-like"/>
</dbReference>
<dbReference type="CDD" id="cd03035">
    <property type="entry name" value="ArsC_Yffb"/>
    <property type="match status" value="1"/>
</dbReference>
<keyword evidence="4" id="KW-1185">Reference proteome</keyword>
<evidence type="ECO:0000313" key="4">
    <source>
        <dbReference type="Proteomes" id="UP001595476"/>
    </source>
</evidence>
<dbReference type="PANTHER" id="PTHR30041:SF8">
    <property type="entry name" value="PROTEIN YFFB"/>
    <property type="match status" value="1"/>
</dbReference>
<proteinExistence type="inferred from homology"/>
<dbReference type="EMBL" id="JBHRSZ010000002">
    <property type="protein sequence ID" value="MFC3150472.1"/>
    <property type="molecule type" value="Genomic_DNA"/>
</dbReference>
<comment type="similarity">
    <text evidence="1 2">Belongs to the ArsC family.</text>
</comment>
<dbReference type="SUPFAM" id="SSF52833">
    <property type="entry name" value="Thioredoxin-like"/>
    <property type="match status" value="1"/>
</dbReference>
<dbReference type="PANTHER" id="PTHR30041">
    <property type="entry name" value="ARSENATE REDUCTASE"/>
    <property type="match status" value="1"/>
</dbReference>
<dbReference type="RefSeq" id="WP_386717329.1">
    <property type="nucleotide sequence ID" value="NZ_JBHRSZ010000002.1"/>
</dbReference>
<comment type="caution">
    <text evidence="3">The sequence shown here is derived from an EMBL/GenBank/DDBJ whole genome shotgun (WGS) entry which is preliminary data.</text>
</comment>
<dbReference type="InterPro" id="IPR036249">
    <property type="entry name" value="Thioredoxin-like_sf"/>
</dbReference>
<evidence type="ECO:0000256" key="2">
    <source>
        <dbReference type="PROSITE-ProRule" id="PRU01282"/>
    </source>
</evidence>
<evidence type="ECO:0000313" key="3">
    <source>
        <dbReference type="EMBL" id="MFC3150472.1"/>
    </source>
</evidence>
<dbReference type="PROSITE" id="PS51353">
    <property type="entry name" value="ARSC"/>
    <property type="match status" value="1"/>
</dbReference>